<keyword evidence="1" id="KW-0812">Transmembrane</keyword>
<dbReference type="AlphaFoldDB" id="C7R0B4"/>
<dbReference type="OrthoDB" id="5149852at2"/>
<dbReference type="HOGENOM" id="CLU_1174148_0_0_11"/>
<dbReference type="eggNOG" id="COG5578">
    <property type="taxonomic scope" value="Bacteria"/>
</dbReference>
<keyword evidence="1" id="KW-1133">Transmembrane helix</keyword>
<reference evidence="2 3" key="1">
    <citation type="journal article" date="2009" name="Stand. Genomic Sci.">
        <title>Complete genome sequence of Jonesia denitrificans type strain (Prevot 55134).</title>
        <authorList>
            <person name="Pukall R."/>
            <person name="Gehrich-Schroter G."/>
            <person name="Lapidus A."/>
            <person name="Nolan M."/>
            <person name="Glavina Del Rio T."/>
            <person name="Lucas S."/>
            <person name="Chen F."/>
            <person name="Tice H."/>
            <person name="Pitluck S."/>
            <person name="Cheng J.F."/>
            <person name="Copeland A."/>
            <person name="Saunders E."/>
            <person name="Brettin T."/>
            <person name="Detter J.C."/>
            <person name="Bruce D."/>
            <person name="Goodwin L."/>
            <person name="Pati A."/>
            <person name="Ivanova N."/>
            <person name="Mavromatis K."/>
            <person name="Ovchinnikova G."/>
            <person name="Chen A."/>
            <person name="Palaniappan K."/>
            <person name="Land M."/>
            <person name="Hauser L."/>
            <person name="Chang Y.J."/>
            <person name="Jeffries C.D."/>
            <person name="Chain P."/>
            <person name="Goker M."/>
            <person name="Bristow J."/>
            <person name="Eisen J.A."/>
            <person name="Markowitz V."/>
            <person name="Hugenholtz P."/>
            <person name="Kyrpides N.C."/>
            <person name="Klenk H.P."/>
            <person name="Han C."/>
        </authorList>
    </citation>
    <scope>NUCLEOTIDE SEQUENCE [LARGE SCALE GENOMIC DNA]</scope>
    <source>
        <strain evidence="3">ATCC 14870 / DSM 20603 / BCRC 15368 / CIP 55.134 / JCM 11481 / NBRC 15587 / NCTC 10816 / Prevot 55134</strain>
    </source>
</reference>
<protein>
    <recommendedName>
        <fullName evidence="4">DUF624 domain-containing protein</fullName>
    </recommendedName>
</protein>
<dbReference type="Pfam" id="PF04854">
    <property type="entry name" value="DUF624"/>
    <property type="match status" value="1"/>
</dbReference>
<keyword evidence="1" id="KW-0472">Membrane</keyword>
<proteinExistence type="predicted"/>
<dbReference type="EMBL" id="CP001706">
    <property type="protein sequence ID" value="ACV08173.1"/>
    <property type="molecule type" value="Genomic_DNA"/>
</dbReference>
<keyword evidence="3" id="KW-1185">Reference proteome</keyword>
<feature type="transmembrane region" description="Helical" evidence="1">
    <location>
        <begin position="142"/>
        <end position="168"/>
    </location>
</feature>
<dbReference type="STRING" id="471856.Jden_0509"/>
<evidence type="ECO:0000313" key="3">
    <source>
        <dbReference type="Proteomes" id="UP000000628"/>
    </source>
</evidence>
<accession>C7R0B4</accession>
<feature type="transmembrane region" description="Helical" evidence="1">
    <location>
        <begin position="79"/>
        <end position="96"/>
    </location>
</feature>
<name>C7R0B4_JONDD</name>
<gene>
    <name evidence="2" type="ordered locus">Jden_0509</name>
</gene>
<dbReference type="InterPro" id="IPR006938">
    <property type="entry name" value="DUF624"/>
</dbReference>
<feature type="transmembrane region" description="Helical" evidence="1">
    <location>
        <begin position="174"/>
        <end position="194"/>
    </location>
</feature>
<feature type="transmembrane region" description="Helical" evidence="1">
    <location>
        <begin position="108"/>
        <end position="130"/>
    </location>
</feature>
<dbReference type="KEGG" id="jde:Jden_0509"/>
<dbReference type="Proteomes" id="UP000000628">
    <property type="component" value="Chromosome"/>
</dbReference>
<organism evidence="2 3">
    <name type="scientific">Jonesia denitrificans (strain ATCC 14870 / DSM 20603 / BCRC 15368 / CIP 55.134 / JCM 11481 / NBRC 15587 / NCTC 10816 / Prevot 55134)</name>
    <name type="common">Listeria denitrificans</name>
    <dbReference type="NCBI Taxonomy" id="471856"/>
    <lineage>
        <taxon>Bacteria</taxon>
        <taxon>Bacillati</taxon>
        <taxon>Actinomycetota</taxon>
        <taxon>Actinomycetes</taxon>
        <taxon>Micrococcales</taxon>
        <taxon>Jonesiaceae</taxon>
        <taxon>Jonesia</taxon>
    </lineage>
</organism>
<evidence type="ECO:0000256" key="1">
    <source>
        <dbReference type="SAM" id="Phobius"/>
    </source>
</evidence>
<dbReference type="RefSeq" id="WP_015770802.1">
    <property type="nucleotide sequence ID" value="NC_013174.1"/>
</dbReference>
<evidence type="ECO:0008006" key="4">
    <source>
        <dbReference type="Google" id="ProtNLM"/>
    </source>
</evidence>
<sequence length="236" mass="25673">MGWAQRVMVFLNVATQLVLINVLWLLGTLAGGVVLGVLPASVSAARLVTALFLGSPSDALWRDFWLWWQHSWASAHRRGWPFGVVVVLSVADLWAFRVAQLNDLQTATFFLIPFLVVTALSAVAFSFFLATELRYRDTFAATWRFVLLAPLTFVGTSAAILLVLTAFMMLTWQFPLAVVLAGWVVPVALPAVMAGSSLDRRLAPGFPPDDALLTNADAERSARITSRSDQGGSVAP</sequence>
<evidence type="ECO:0000313" key="2">
    <source>
        <dbReference type="EMBL" id="ACV08173.1"/>
    </source>
</evidence>